<dbReference type="AlphaFoldDB" id="A0AAD9ZUK2"/>
<keyword evidence="3" id="KW-1185">Reference proteome</keyword>
<reference evidence="2" key="1">
    <citation type="journal article" date="2023" name="Plant J.">
        <title>Genome sequences and population genomics provide insights into the demographic history, inbreeding, and mutation load of two 'living fossil' tree species of Dipteronia.</title>
        <authorList>
            <person name="Feng Y."/>
            <person name="Comes H.P."/>
            <person name="Chen J."/>
            <person name="Zhu S."/>
            <person name="Lu R."/>
            <person name="Zhang X."/>
            <person name="Li P."/>
            <person name="Qiu J."/>
            <person name="Olsen K.M."/>
            <person name="Qiu Y."/>
        </authorList>
    </citation>
    <scope>NUCLEOTIDE SEQUENCE</scope>
    <source>
        <strain evidence="2">NBL</strain>
    </source>
</reference>
<accession>A0AAD9ZUK2</accession>
<sequence>MINGLIWRECHVKNDEENSFYLWYHVGNGVIRFSPVEFCLVTGLAFGEYSESTSNLFNQKNSRFRRSYFQESKVSVKMVVDWFRNLILNNNNSDEDMVKLALILLLKMKLVGKDDRNAILYWALDCLVGRDDKFKDKFKERVDALAKRKVERYNVYGISQLFRCWESKRYQNWPQLDMSLG</sequence>
<protein>
    <recommendedName>
        <fullName evidence="1">DUF1985 domain-containing protein</fullName>
    </recommendedName>
</protein>
<proteinExistence type="predicted"/>
<dbReference type="PANTHER" id="PTHR48449:SF1">
    <property type="entry name" value="DUF1985 DOMAIN-CONTAINING PROTEIN"/>
    <property type="match status" value="1"/>
</dbReference>
<organism evidence="2 3">
    <name type="scientific">Dipteronia sinensis</name>
    <dbReference type="NCBI Taxonomy" id="43782"/>
    <lineage>
        <taxon>Eukaryota</taxon>
        <taxon>Viridiplantae</taxon>
        <taxon>Streptophyta</taxon>
        <taxon>Embryophyta</taxon>
        <taxon>Tracheophyta</taxon>
        <taxon>Spermatophyta</taxon>
        <taxon>Magnoliopsida</taxon>
        <taxon>eudicotyledons</taxon>
        <taxon>Gunneridae</taxon>
        <taxon>Pentapetalae</taxon>
        <taxon>rosids</taxon>
        <taxon>malvids</taxon>
        <taxon>Sapindales</taxon>
        <taxon>Sapindaceae</taxon>
        <taxon>Hippocastanoideae</taxon>
        <taxon>Acereae</taxon>
        <taxon>Dipteronia</taxon>
    </lineage>
</organism>
<dbReference type="PANTHER" id="PTHR48449">
    <property type="entry name" value="DUF1985 DOMAIN-CONTAINING PROTEIN"/>
    <property type="match status" value="1"/>
</dbReference>
<evidence type="ECO:0000313" key="3">
    <source>
        <dbReference type="Proteomes" id="UP001281410"/>
    </source>
</evidence>
<name>A0AAD9ZUK2_9ROSI</name>
<dbReference type="EMBL" id="JANJYJ010000008">
    <property type="protein sequence ID" value="KAK3193331.1"/>
    <property type="molecule type" value="Genomic_DNA"/>
</dbReference>
<dbReference type="Proteomes" id="UP001281410">
    <property type="component" value="Unassembled WGS sequence"/>
</dbReference>
<feature type="domain" description="DUF1985" evidence="1">
    <location>
        <begin position="17"/>
        <end position="121"/>
    </location>
</feature>
<evidence type="ECO:0000313" key="2">
    <source>
        <dbReference type="EMBL" id="KAK3193331.1"/>
    </source>
</evidence>
<evidence type="ECO:0000259" key="1">
    <source>
        <dbReference type="Pfam" id="PF09331"/>
    </source>
</evidence>
<gene>
    <name evidence="2" type="ORF">Dsin_024641</name>
</gene>
<comment type="caution">
    <text evidence="2">The sequence shown here is derived from an EMBL/GenBank/DDBJ whole genome shotgun (WGS) entry which is preliminary data.</text>
</comment>
<dbReference type="InterPro" id="IPR015410">
    <property type="entry name" value="DUF1985"/>
</dbReference>
<dbReference type="Pfam" id="PF09331">
    <property type="entry name" value="DUF1985"/>
    <property type="match status" value="1"/>
</dbReference>